<evidence type="ECO:0000313" key="5">
    <source>
        <dbReference type="Proteomes" id="UP000243579"/>
    </source>
</evidence>
<dbReference type="Pfam" id="PF12799">
    <property type="entry name" value="LRR_4"/>
    <property type="match status" value="1"/>
</dbReference>
<dbReference type="Proteomes" id="UP000243579">
    <property type="component" value="Unassembled WGS sequence"/>
</dbReference>
<keyword evidence="5" id="KW-1185">Reference proteome</keyword>
<dbReference type="OrthoDB" id="7451790at2759"/>
<dbReference type="EMBL" id="JNBR01000714">
    <property type="protein sequence ID" value="OQR89870.1"/>
    <property type="molecule type" value="Genomic_DNA"/>
</dbReference>
<dbReference type="InterPro" id="IPR032675">
    <property type="entry name" value="LRR_dom_sf"/>
</dbReference>
<reference evidence="4 5" key="1">
    <citation type="journal article" date="2014" name="Genome Biol. Evol.">
        <title>The secreted proteins of Achlya hypogyna and Thraustotheca clavata identify the ancestral oomycete secretome and reveal gene acquisitions by horizontal gene transfer.</title>
        <authorList>
            <person name="Misner I."/>
            <person name="Blouin N."/>
            <person name="Leonard G."/>
            <person name="Richards T.A."/>
            <person name="Lane C.E."/>
        </authorList>
    </citation>
    <scope>NUCLEOTIDE SEQUENCE [LARGE SCALE GENOMIC DNA]</scope>
    <source>
        <strain evidence="4 5">ATCC 48635</strain>
    </source>
</reference>
<proteinExistence type="predicted"/>
<dbReference type="InterPro" id="IPR001611">
    <property type="entry name" value="Leu-rich_rpt"/>
</dbReference>
<dbReference type="Pfam" id="PF14580">
    <property type="entry name" value="LRR_9"/>
    <property type="match status" value="1"/>
</dbReference>
<keyword evidence="1" id="KW-0433">Leucine-rich repeat</keyword>
<keyword evidence="2" id="KW-0677">Repeat</keyword>
<protein>
    <submittedName>
        <fullName evidence="4">Uncharacterized protein</fullName>
    </submittedName>
</protein>
<sequence length="640" mass="70418">MAKALTASDVTNITGESEHERLVSIEIIFGVYEQIGGLDACANLCSLTMLNCRLQRIGGLDHVASTLTRLCLSDQDLTSIEGLALPHLRQLLLDHNRIKVIENLEGCPKLQKLWLTHNRITAITGLDGCTDLRELWLQHNHIAKIGDGLSRLTNLHSLALARNDIATFEELSRLAHLPHLCSLSLHDEHYGSNPITHESGYKTYVLNQLPQVRVLDGLEVLPQDQHVAEDAYFKRVLAFNDRIDRIQQDHERAMTAIDSRRTRNQSHADLLQSELVTALQALETSIHRGREAVAAEQSRQELLREKHATTLQNTLDALDADFAAHVDTLLQAEMAAADHSDALFEILEARAAAEEEQALVVVHGHVASPSVGMQLVSSASPEFRYLVSLFVPVAQVAPIEGDDVKVLQLYKCHVPSALATDADLYFYVAPPGPPETVFAAPVPLVVCSDPWAALAWCDEQLPPASARHRHVLLARAPIATNVVQWPSMATMADLVAALKAWQMTSAWVQIEYQVGKHSGTVLCCAHPDPPLLALAPEYYCTTFATPASIDEAELTAIAMGSSAAEPSILDSLQSESYDRRLDAALAEYTEALWADIAPAKAMKPEADDRRKVAKLHASVQQEHDAQKSLLRQQLHKASKR</sequence>
<dbReference type="GO" id="GO:0005737">
    <property type="term" value="C:cytoplasm"/>
    <property type="evidence" value="ECO:0007669"/>
    <property type="project" value="TreeGrafter"/>
</dbReference>
<feature type="region of interest" description="Disordered" evidence="3">
    <location>
        <begin position="602"/>
        <end position="640"/>
    </location>
</feature>
<dbReference type="AlphaFoldDB" id="A0A1V9YWD5"/>
<dbReference type="STRING" id="1202772.A0A1V9YWD5"/>
<evidence type="ECO:0000256" key="2">
    <source>
        <dbReference type="ARBA" id="ARBA00022737"/>
    </source>
</evidence>
<dbReference type="PROSITE" id="PS51450">
    <property type="entry name" value="LRR"/>
    <property type="match status" value="4"/>
</dbReference>
<dbReference type="InterPro" id="IPR025875">
    <property type="entry name" value="Leu-rich_rpt_4"/>
</dbReference>
<evidence type="ECO:0000256" key="3">
    <source>
        <dbReference type="SAM" id="MobiDB-lite"/>
    </source>
</evidence>
<dbReference type="SMART" id="SM00365">
    <property type="entry name" value="LRR_SD22"/>
    <property type="match status" value="4"/>
</dbReference>
<dbReference type="Gene3D" id="3.80.10.10">
    <property type="entry name" value="Ribonuclease Inhibitor"/>
    <property type="match status" value="2"/>
</dbReference>
<gene>
    <name evidence="4" type="ORF">ACHHYP_05985</name>
</gene>
<dbReference type="SUPFAM" id="SSF52075">
    <property type="entry name" value="Outer arm dynein light chain 1"/>
    <property type="match status" value="1"/>
</dbReference>
<comment type="caution">
    <text evidence="4">The sequence shown here is derived from an EMBL/GenBank/DDBJ whole genome shotgun (WGS) entry which is preliminary data.</text>
</comment>
<evidence type="ECO:0000313" key="4">
    <source>
        <dbReference type="EMBL" id="OQR89870.1"/>
    </source>
</evidence>
<name>A0A1V9YWD5_ACHHY</name>
<accession>A0A1V9YWD5</accession>
<evidence type="ECO:0000256" key="1">
    <source>
        <dbReference type="ARBA" id="ARBA00022614"/>
    </source>
</evidence>
<organism evidence="4 5">
    <name type="scientific">Achlya hypogyna</name>
    <name type="common">Oomycete</name>
    <name type="synonym">Protoachlya hypogyna</name>
    <dbReference type="NCBI Taxonomy" id="1202772"/>
    <lineage>
        <taxon>Eukaryota</taxon>
        <taxon>Sar</taxon>
        <taxon>Stramenopiles</taxon>
        <taxon>Oomycota</taxon>
        <taxon>Saprolegniomycetes</taxon>
        <taxon>Saprolegniales</taxon>
        <taxon>Achlyaceae</taxon>
        <taxon>Achlya</taxon>
    </lineage>
</organism>
<dbReference type="PANTHER" id="PTHR15454">
    <property type="entry name" value="NISCHARIN RELATED"/>
    <property type="match status" value="1"/>
</dbReference>